<dbReference type="EMBL" id="CAJNOT010004738">
    <property type="protein sequence ID" value="CAF1443635.1"/>
    <property type="molecule type" value="Genomic_DNA"/>
</dbReference>
<dbReference type="Proteomes" id="UP000663823">
    <property type="component" value="Unassembled WGS sequence"/>
</dbReference>
<evidence type="ECO:0000313" key="6">
    <source>
        <dbReference type="EMBL" id="CAF4008316.1"/>
    </source>
</evidence>
<reference evidence="5" key="1">
    <citation type="submission" date="2021-02" db="EMBL/GenBank/DDBJ databases">
        <authorList>
            <person name="Nowell W R."/>
        </authorList>
    </citation>
    <scope>NUCLEOTIDE SEQUENCE</scope>
</reference>
<dbReference type="InterPro" id="IPR036188">
    <property type="entry name" value="FAD/NAD-bd_sf"/>
</dbReference>
<evidence type="ECO:0000313" key="7">
    <source>
        <dbReference type="EMBL" id="CAF4051641.1"/>
    </source>
</evidence>
<proteinExistence type="predicted"/>
<accession>A0A815P3F6</accession>
<dbReference type="PANTHER" id="PTHR43476:SF4">
    <property type="entry name" value="BLR0106 PROTEIN"/>
    <property type="match status" value="1"/>
</dbReference>
<dbReference type="EMBL" id="CAJNOO010003283">
    <property type="protein sequence ID" value="CAF1328855.1"/>
    <property type="molecule type" value="Genomic_DNA"/>
</dbReference>
<name>A0A815P3F6_9BILA</name>
<dbReference type="PANTHER" id="PTHR43476">
    <property type="entry name" value="3-(3-HYDROXY-PHENYL)PROPIONATE/3-HYDROXYCINNAMIC ACID HYDROXYLASE"/>
    <property type="match status" value="1"/>
</dbReference>
<gene>
    <name evidence="7" type="ORF">JBS370_LOCUS29072</name>
    <name evidence="6" type="ORF">OTI717_LOCUS29402</name>
    <name evidence="4" type="ORF">RFH988_LOCUS31150</name>
    <name evidence="5" type="ORF">ZHD862_LOCUS34939</name>
</gene>
<evidence type="ECO:0000256" key="3">
    <source>
        <dbReference type="SAM" id="Coils"/>
    </source>
</evidence>
<keyword evidence="3" id="KW-0175">Coiled coil</keyword>
<comment type="caution">
    <text evidence="5">The sequence shown here is derived from an EMBL/GenBank/DDBJ whole genome shotgun (WGS) entry which is preliminary data.</text>
</comment>
<dbReference type="EMBL" id="CAJOAX010007388">
    <property type="protein sequence ID" value="CAF4008316.1"/>
    <property type="molecule type" value="Genomic_DNA"/>
</dbReference>
<protein>
    <submittedName>
        <fullName evidence="5">Uncharacterized protein</fullName>
    </submittedName>
</protein>
<keyword evidence="2" id="KW-0520">NAD</keyword>
<organism evidence="5 8">
    <name type="scientific">Rotaria sordida</name>
    <dbReference type="NCBI Taxonomy" id="392033"/>
    <lineage>
        <taxon>Eukaryota</taxon>
        <taxon>Metazoa</taxon>
        <taxon>Spiralia</taxon>
        <taxon>Gnathifera</taxon>
        <taxon>Rotifera</taxon>
        <taxon>Eurotatoria</taxon>
        <taxon>Bdelloidea</taxon>
        <taxon>Philodinida</taxon>
        <taxon>Philodinidae</taxon>
        <taxon>Rotaria</taxon>
    </lineage>
</organism>
<dbReference type="AlphaFoldDB" id="A0A815P3F6"/>
<dbReference type="InterPro" id="IPR050631">
    <property type="entry name" value="PheA/TfdB_FAD_monoxygenase"/>
</dbReference>
<dbReference type="Gene3D" id="3.50.50.60">
    <property type="entry name" value="FAD/NAD(P)-binding domain"/>
    <property type="match status" value="1"/>
</dbReference>
<evidence type="ECO:0000256" key="2">
    <source>
        <dbReference type="ARBA" id="ARBA00023027"/>
    </source>
</evidence>
<feature type="coiled-coil region" evidence="3">
    <location>
        <begin position="220"/>
        <end position="247"/>
    </location>
</feature>
<dbReference type="EMBL" id="CAJOBD010006112">
    <property type="protein sequence ID" value="CAF4051641.1"/>
    <property type="molecule type" value="Genomic_DNA"/>
</dbReference>
<dbReference type="Gene3D" id="3.30.9.10">
    <property type="entry name" value="D-Amino Acid Oxidase, subunit A, domain 2"/>
    <property type="match status" value="1"/>
</dbReference>
<evidence type="ECO:0000313" key="4">
    <source>
        <dbReference type="EMBL" id="CAF1328855.1"/>
    </source>
</evidence>
<keyword evidence="1" id="KW-0560">Oxidoreductase</keyword>
<sequence>MPIKVEDHEHLIVVVSGGGPVGLTFALHLTMMMGKHVKIFIYEGRWIVDQQGRIQWQGGKQGKTRRDQVVTLQDHVIKQMPEYIQQGLFQNINECVWPTSRNIPIREVEDRLLDLIQPFVHSGQIELIPENLHEQSECLIKGNFDLLVGTDGSNSFVRRYCNIQMMSEGLEYACGVAYDIPDNVPPTEEPLHQALNCILTVSQTRYLVNSSTSRRGYLNVRLTQDEYDELQSRLETFQLRNESLDLLDYNKCPQSPVWTIIRQGLDFFKISPKYVSRVVLIEINVRHASIVARELRYEIETDPQKANKYNEKKYKTALAFLAGDAAMSVHFWPGRGMNSGMKAAIALARNILRACTSNNAINIRKPLRFLDFLDYEGFMARLRAREQQGRSLRVLVDPIDKSVEEAYSYAHNPYCYERYITNLIHKLKITRQRLQENPEWPHKSRPITDDELQTLSNRTAPYAVAQLSLANPWPTREMSGAEVLVEHMFPYDLNRCSPLPVTRCPSLHRTNSMMIRCNFQILWIIDDNKNENIKNIFKDIENSQNTLRLSTNKDCDYQMTSVQTIDQAKQWLTTNQESLRQPHIRLKVITLWTIEKDKTAINVIRAVRSICLRVPILIFTTKQDKIRAALEFPNVVATDKEYEVKEFVGLNQGPLWNTGCQVSYTMMESFGNKGIPPLPIITSDTIHLDCVSQNVMLLWIDSPKNDPQLTEAVQTNYPSLKINFQPTYQDARKYLNDNAYDIRKREIFITICRAYYTKESKCFTDVVQLFRDLGIGNRPIAVYTLSKIILLEKTPDLPTGIEVYDNPDELFAFISRYLAKTI</sequence>
<evidence type="ECO:0000256" key="1">
    <source>
        <dbReference type="ARBA" id="ARBA00023002"/>
    </source>
</evidence>
<dbReference type="GO" id="GO:0016491">
    <property type="term" value="F:oxidoreductase activity"/>
    <property type="evidence" value="ECO:0007669"/>
    <property type="project" value="UniProtKB-KW"/>
</dbReference>
<dbReference type="Proteomes" id="UP000663836">
    <property type="component" value="Unassembled WGS sequence"/>
</dbReference>
<evidence type="ECO:0000313" key="8">
    <source>
        <dbReference type="Proteomes" id="UP000663864"/>
    </source>
</evidence>
<dbReference type="Proteomes" id="UP000663864">
    <property type="component" value="Unassembled WGS sequence"/>
</dbReference>
<dbReference type="Proteomes" id="UP000663882">
    <property type="component" value="Unassembled WGS sequence"/>
</dbReference>
<evidence type="ECO:0000313" key="5">
    <source>
        <dbReference type="EMBL" id="CAF1443635.1"/>
    </source>
</evidence>
<dbReference type="SUPFAM" id="SSF51905">
    <property type="entry name" value="FAD/NAD(P)-binding domain"/>
    <property type="match status" value="1"/>
</dbReference>
<dbReference type="OrthoDB" id="10045821at2759"/>